<dbReference type="EMBL" id="BAWO01000045">
    <property type="protein sequence ID" value="GAJ40500.1"/>
    <property type="molecule type" value="Genomic_DNA"/>
</dbReference>
<comment type="caution">
    <text evidence="1">The sequence shown here is derived from an EMBL/GenBank/DDBJ whole genome shotgun (WGS) entry which is preliminary data.</text>
</comment>
<reference evidence="1 2" key="1">
    <citation type="submission" date="2014-04" db="EMBL/GenBank/DDBJ databases">
        <title>Whole genome shotgun sequence of Geobacillus caldoxylosilyticus NBRC 107762.</title>
        <authorList>
            <person name="Hosoyama A."/>
            <person name="Hosoyama Y."/>
            <person name="Katano-Makiyama Y."/>
            <person name="Tsuchikane K."/>
            <person name="Ohji S."/>
            <person name="Ichikawa N."/>
            <person name="Yamazoe A."/>
            <person name="Fujita N."/>
        </authorList>
    </citation>
    <scope>NUCLEOTIDE SEQUENCE [LARGE SCALE GENOMIC DNA]</scope>
    <source>
        <strain evidence="1 2">NBRC 107762</strain>
    </source>
</reference>
<sequence>MSTAVFKTMDAPTRIFDLVGEVHNGKIHITLFAKMRRFPFFPLRFPFSNNLVAFMGSGRYA</sequence>
<name>A0A023DGU4_9BACL</name>
<evidence type="ECO:0000313" key="1">
    <source>
        <dbReference type="EMBL" id="GAJ40500.1"/>
    </source>
</evidence>
<keyword evidence="2" id="KW-1185">Reference proteome</keyword>
<gene>
    <name evidence="1" type="ORF">GCA01S_045_00290</name>
</gene>
<protein>
    <submittedName>
        <fullName evidence="1">Uncharacterized protein</fullName>
    </submittedName>
</protein>
<accession>A0A023DGU4</accession>
<dbReference type="AlphaFoldDB" id="A0A023DGU4"/>
<proteinExistence type="predicted"/>
<organism evidence="1 2">
    <name type="scientific">Parageobacillus caldoxylosilyticus NBRC 107762</name>
    <dbReference type="NCBI Taxonomy" id="1220594"/>
    <lineage>
        <taxon>Bacteria</taxon>
        <taxon>Bacillati</taxon>
        <taxon>Bacillota</taxon>
        <taxon>Bacilli</taxon>
        <taxon>Bacillales</taxon>
        <taxon>Anoxybacillaceae</taxon>
        <taxon>Saccharococcus</taxon>
    </lineage>
</organism>
<dbReference type="Proteomes" id="UP000023561">
    <property type="component" value="Unassembled WGS sequence"/>
</dbReference>
<evidence type="ECO:0000313" key="2">
    <source>
        <dbReference type="Proteomes" id="UP000023561"/>
    </source>
</evidence>